<dbReference type="GO" id="GO:0003723">
    <property type="term" value="F:RNA binding"/>
    <property type="evidence" value="ECO:0007669"/>
    <property type="project" value="UniProtKB-KW"/>
</dbReference>
<feature type="compositionally biased region" description="Low complexity" evidence="9">
    <location>
        <begin position="9"/>
        <end position="25"/>
    </location>
</feature>
<comment type="similarity">
    <text evidence="2">Belongs to the snRNP Sm proteins family.</text>
</comment>
<dbReference type="PIRSF" id="PIRSF037188">
    <property type="entry name" value="U6_snRNA_Lsm7"/>
    <property type="match status" value="1"/>
</dbReference>
<evidence type="ECO:0000259" key="10">
    <source>
        <dbReference type="PROSITE" id="PS52002"/>
    </source>
</evidence>
<dbReference type="PROSITE" id="PS52002">
    <property type="entry name" value="SM"/>
    <property type="match status" value="1"/>
</dbReference>
<organism evidence="11 12">
    <name type="scientific">Bathycoccus prasinos</name>
    <dbReference type="NCBI Taxonomy" id="41875"/>
    <lineage>
        <taxon>Eukaryota</taxon>
        <taxon>Viridiplantae</taxon>
        <taxon>Chlorophyta</taxon>
        <taxon>Mamiellophyceae</taxon>
        <taxon>Mamiellales</taxon>
        <taxon>Bathycoccaceae</taxon>
        <taxon>Bathycoccus</taxon>
    </lineage>
</organism>
<dbReference type="GO" id="GO:0071013">
    <property type="term" value="C:catalytic step 2 spliceosome"/>
    <property type="evidence" value="ECO:0007669"/>
    <property type="project" value="TreeGrafter"/>
</dbReference>
<dbReference type="InterPro" id="IPR001163">
    <property type="entry name" value="Sm_dom_euk/arc"/>
</dbReference>
<gene>
    <name evidence="11" type="ORF">Bathy01g07210</name>
</gene>
<dbReference type="GeneID" id="19018455"/>
<dbReference type="Pfam" id="PF01423">
    <property type="entry name" value="LSM"/>
    <property type="match status" value="1"/>
</dbReference>
<evidence type="ECO:0000256" key="7">
    <source>
        <dbReference type="ARBA" id="ARBA00023242"/>
    </source>
</evidence>
<dbReference type="EMBL" id="FO082278">
    <property type="protein sequence ID" value="CCO14372.1"/>
    <property type="molecule type" value="Genomic_DNA"/>
</dbReference>
<evidence type="ECO:0000256" key="1">
    <source>
        <dbReference type="ARBA" id="ARBA00004123"/>
    </source>
</evidence>
<dbReference type="GO" id="GO:0005688">
    <property type="term" value="C:U6 snRNP"/>
    <property type="evidence" value="ECO:0007669"/>
    <property type="project" value="TreeGrafter"/>
</dbReference>
<keyword evidence="5" id="KW-0694">RNA-binding</keyword>
<keyword evidence="7" id="KW-0539">Nucleus</keyword>
<evidence type="ECO:0000313" key="12">
    <source>
        <dbReference type="Proteomes" id="UP000198341"/>
    </source>
</evidence>
<dbReference type="SUPFAM" id="SSF50182">
    <property type="entry name" value="Sm-like ribonucleoproteins"/>
    <property type="match status" value="1"/>
</dbReference>
<dbReference type="InterPro" id="IPR047575">
    <property type="entry name" value="Sm"/>
</dbReference>
<dbReference type="GO" id="GO:0000956">
    <property type="term" value="P:nuclear-transcribed mRNA catabolic process"/>
    <property type="evidence" value="ECO:0007669"/>
    <property type="project" value="InterPro"/>
</dbReference>
<dbReference type="eggNOG" id="KOG1781">
    <property type="taxonomic scope" value="Eukaryota"/>
</dbReference>
<dbReference type="GO" id="GO:0005689">
    <property type="term" value="C:U12-type spliceosomal complex"/>
    <property type="evidence" value="ECO:0007669"/>
    <property type="project" value="TreeGrafter"/>
</dbReference>
<keyword evidence="12" id="KW-1185">Reference proteome</keyword>
<proteinExistence type="inferred from homology"/>
<dbReference type="KEGG" id="bpg:Bathy01g07210"/>
<dbReference type="CDD" id="cd01729">
    <property type="entry name" value="LSm7"/>
    <property type="match status" value="1"/>
</dbReference>
<evidence type="ECO:0000256" key="8">
    <source>
        <dbReference type="ARBA" id="ARBA00023274"/>
    </source>
</evidence>
<feature type="domain" description="Sm" evidence="10">
    <location>
        <begin position="25"/>
        <end position="105"/>
    </location>
</feature>
<sequence>MATTGGGDTQQQQQKQQHTTPQHKQTVLDLGKYIDKGVRVKLSGGREVEGILKGFDQLLNLVLDETKEYLRDVDDPLRITDETRNLGLIVTRGTSVMVVSPLDGLKEIENPFAVAPEEY</sequence>
<dbReference type="InterPro" id="IPR044641">
    <property type="entry name" value="Lsm7/SmG-like"/>
</dbReference>
<dbReference type="GO" id="GO:0071004">
    <property type="term" value="C:U2-type prespliceosome"/>
    <property type="evidence" value="ECO:0007669"/>
    <property type="project" value="TreeGrafter"/>
</dbReference>
<protein>
    <submittedName>
        <fullName evidence="11">U6 snRNA-associated Sm-like protein LSm7</fullName>
    </submittedName>
</protein>
<dbReference type="STRING" id="41875.K8E9H4"/>
<dbReference type="RefSeq" id="XP_007515493.1">
    <property type="nucleotide sequence ID" value="XM_007515431.1"/>
</dbReference>
<evidence type="ECO:0000256" key="4">
    <source>
        <dbReference type="ARBA" id="ARBA00022728"/>
    </source>
</evidence>
<keyword evidence="8" id="KW-0687">Ribonucleoprotein</keyword>
<dbReference type="InterPro" id="IPR017132">
    <property type="entry name" value="Lsm7"/>
</dbReference>
<evidence type="ECO:0000256" key="2">
    <source>
        <dbReference type="ARBA" id="ARBA00006850"/>
    </source>
</evidence>
<dbReference type="AlphaFoldDB" id="K8E9H4"/>
<evidence type="ECO:0000256" key="6">
    <source>
        <dbReference type="ARBA" id="ARBA00023187"/>
    </source>
</evidence>
<dbReference type="PANTHER" id="PTHR10553:SF5">
    <property type="entry name" value="U6 SNRNA-ASSOCIATED SM-LIKE PROTEIN LSM7"/>
    <property type="match status" value="1"/>
</dbReference>
<dbReference type="GO" id="GO:1990726">
    <property type="term" value="C:Lsm1-7-Pat1 complex"/>
    <property type="evidence" value="ECO:0007669"/>
    <property type="project" value="TreeGrafter"/>
</dbReference>
<reference evidence="11 12" key="1">
    <citation type="submission" date="2011-10" db="EMBL/GenBank/DDBJ databases">
        <authorList>
            <person name="Genoscope - CEA"/>
        </authorList>
    </citation>
    <scope>NUCLEOTIDE SEQUENCE [LARGE SCALE GENOMIC DNA]</scope>
    <source>
        <strain evidence="11 12">RCC 1105</strain>
    </source>
</reference>
<feature type="region of interest" description="Disordered" evidence="9">
    <location>
        <begin position="1"/>
        <end position="26"/>
    </location>
</feature>
<dbReference type="Proteomes" id="UP000198341">
    <property type="component" value="Chromosome 1"/>
</dbReference>
<name>K8E9H4_9CHLO</name>
<evidence type="ECO:0000256" key="3">
    <source>
        <dbReference type="ARBA" id="ARBA00022664"/>
    </source>
</evidence>
<dbReference type="PANTHER" id="PTHR10553">
    <property type="entry name" value="SMALL NUCLEAR RIBONUCLEOPROTEIN"/>
    <property type="match status" value="1"/>
</dbReference>
<dbReference type="GO" id="GO:0000398">
    <property type="term" value="P:mRNA splicing, via spliceosome"/>
    <property type="evidence" value="ECO:0007669"/>
    <property type="project" value="InterPro"/>
</dbReference>
<comment type="subcellular location">
    <subcellularLocation>
        <location evidence="1">Nucleus</location>
    </subcellularLocation>
</comment>
<dbReference type="Gene3D" id="2.30.30.100">
    <property type="match status" value="1"/>
</dbReference>
<evidence type="ECO:0000256" key="5">
    <source>
        <dbReference type="ARBA" id="ARBA00022884"/>
    </source>
</evidence>
<dbReference type="OrthoDB" id="2146at2759"/>
<dbReference type="SMART" id="SM00651">
    <property type="entry name" value="Sm"/>
    <property type="match status" value="1"/>
</dbReference>
<evidence type="ECO:0000313" key="11">
    <source>
        <dbReference type="EMBL" id="CCO14372.1"/>
    </source>
</evidence>
<keyword evidence="6" id="KW-0508">mRNA splicing</keyword>
<accession>K8E9H4</accession>
<keyword evidence="4" id="KW-0747">Spliceosome</keyword>
<keyword evidence="3" id="KW-0507">mRNA processing</keyword>
<dbReference type="InterPro" id="IPR010920">
    <property type="entry name" value="LSM_dom_sf"/>
</dbReference>
<dbReference type="GO" id="GO:0097526">
    <property type="term" value="C:spliceosomal tri-snRNP complex"/>
    <property type="evidence" value="ECO:0007669"/>
    <property type="project" value="TreeGrafter"/>
</dbReference>
<evidence type="ECO:0000256" key="9">
    <source>
        <dbReference type="SAM" id="MobiDB-lite"/>
    </source>
</evidence>